<reference evidence="5" key="1">
    <citation type="journal article" date="2023" name="Mol. Phylogenet. Evol.">
        <title>Genome-scale phylogeny and comparative genomics of the fungal order Sordariales.</title>
        <authorList>
            <person name="Hensen N."/>
            <person name="Bonometti L."/>
            <person name="Westerberg I."/>
            <person name="Brannstrom I.O."/>
            <person name="Guillou S."/>
            <person name="Cros-Aarteil S."/>
            <person name="Calhoun S."/>
            <person name="Haridas S."/>
            <person name="Kuo A."/>
            <person name="Mondo S."/>
            <person name="Pangilinan J."/>
            <person name="Riley R."/>
            <person name="LaButti K."/>
            <person name="Andreopoulos B."/>
            <person name="Lipzen A."/>
            <person name="Chen C."/>
            <person name="Yan M."/>
            <person name="Daum C."/>
            <person name="Ng V."/>
            <person name="Clum A."/>
            <person name="Steindorff A."/>
            <person name="Ohm R.A."/>
            <person name="Martin F."/>
            <person name="Silar P."/>
            <person name="Natvig D.O."/>
            <person name="Lalanne C."/>
            <person name="Gautier V."/>
            <person name="Ament-Velasquez S.L."/>
            <person name="Kruys A."/>
            <person name="Hutchinson M.I."/>
            <person name="Powell A.J."/>
            <person name="Barry K."/>
            <person name="Miller A.N."/>
            <person name="Grigoriev I.V."/>
            <person name="Debuchy R."/>
            <person name="Gladieux P."/>
            <person name="Hiltunen Thoren M."/>
            <person name="Johannesson H."/>
        </authorList>
    </citation>
    <scope>NUCLEOTIDE SEQUENCE</scope>
    <source>
        <strain evidence="5">CBS 333.67</strain>
    </source>
</reference>
<dbReference type="AlphaFoldDB" id="A0AAJ0H1S6"/>
<proteinExistence type="predicted"/>
<evidence type="ECO:0000313" key="6">
    <source>
        <dbReference type="Proteomes" id="UP001273166"/>
    </source>
</evidence>
<dbReference type="InterPro" id="IPR029052">
    <property type="entry name" value="Metallo-depent_PP-like"/>
</dbReference>
<evidence type="ECO:0000256" key="1">
    <source>
        <dbReference type="SAM" id="Coils"/>
    </source>
</evidence>
<reference evidence="5" key="2">
    <citation type="submission" date="2023-06" db="EMBL/GenBank/DDBJ databases">
        <authorList>
            <consortium name="Lawrence Berkeley National Laboratory"/>
            <person name="Mondo S.J."/>
            <person name="Hensen N."/>
            <person name="Bonometti L."/>
            <person name="Westerberg I."/>
            <person name="Brannstrom I.O."/>
            <person name="Guillou S."/>
            <person name="Cros-Aarteil S."/>
            <person name="Calhoun S."/>
            <person name="Haridas S."/>
            <person name="Kuo A."/>
            <person name="Pangilinan J."/>
            <person name="Riley R."/>
            <person name="Labutti K."/>
            <person name="Andreopoulos B."/>
            <person name="Lipzen A."/>
            <person name="Chen C."/>
            <person name="Yanf M."/>
            <person name="Daum C."/>
            <person name="Ng V."/>
            <person name="Clum A."/>
            <person name="Steindorff A."/>
            <person name="Ohm R."/>
            <person name="Martin F."/>
            <person name="Silar P."/>
            <person name="Natvig D."/>
            <person name="Lalanne C."/>
            <person name="Gautier V."/>
            <person name="Ament-Velasquez S.L."/>
            <person name="Kruys A."/>
            <person name="Hutchinson M.I."/>
            <person name="Powell A.J."/>
            <person name="Barry K."/>
            <person name="Miller A.N."/>
            <person name="Grigoriev I.V."/>
            <person name="Debuchy R."/>
            <person name="Gladieux P."/>
            <person name="Thoren M.H."/>
            <person name="Johannesson H."/>
        </authorList>
    </citation>
    <scope>NUCLEOTIDE SEQUENCE</scope>
    <source>
        <strain evidence="5">CBS 333.67</strain>
    </source>
</reference>
<dbReference type="PANTHER" id="PTHR32114:SF2">
    <property type="entry name" value="ABC TRANSPORTER ABCH.3"/>
    <property type="match status" value="1"/>
</dbReference>
<dbReference type="PANTHER" id="PTHR32114">
    <property type="entry name" value="ABC TRANSPORTER ABCH.3"/>
    <property type="match status" value="1"/>
</dbReference>
<evidence type="ECO:0000259" key="4">
    <source>
        <dbReference type="Pfam" id="PF13476"/>
    </source>
</evidence>
<dbReference type="RefSeq" id="XP_062725932.1">
    <property type="nucleotide sequence ID" value="XM_062863410.1"/>
</dbReference>
<dbReference type="EMBL" id="JAUDZG010000001">
    <property type="protein sequence ID" value="KAK3310152.1"/>
    <property type="molecule type" value="Genomic_DNA"/>
</dbReference>
<keyword evidence="1" id="KW-0175">Coiled coil</keyword>
<feature type="coiled-coil region" evidence="1">
    <location>
        <begin position="831"/>
        <end position="924"/>
    </location>
</feature>
<comment type="caution">
    <text evidence="5">The sequence shown here is derived from an EMBL/GenBank/DDBJ whole genome shotgun (WGS) entry which is preliminary data.</text>
</comment>
<dbReference type="InterPro" id="IPR038729">
    <property type="entry name" value="Rad50/SbcC_AAA"/>
</dbReference>
<dbReference type="GO" id="GO:0016887">
    <property type="term" value="F:ATP hydrolysis activity"/>
    <property type="evidence" value="ECO:0007669"/>
    <property type="project" value="InterPro"/>
</dbReference>
<name>A0AAJ0H1S6_9PEZI</name>
<dbReference type="InterPro" id="IPR027417">
    <property type="entry name" value="P-loop_NTPase"/>
</dbReference>
<feature type="domain" description="Rad50/SbcC-type AAA" evidence="4">
    <location>
        <begin position="472"/>
        <end position="720"/>
    </location>
</feature>
<evidence type="ECO:0000313" key="5">
    <source>
        <dbReference type="EMBL" id="KAK3310152.1"/>
    </source>
</evidence>
<organism evidence="5 6">
    <name type="scientific">Chaetomium strumarium</name>
    <dbReference type="NCBI Taxonomy" id="1170767"/>
    <lineage>
        <taxon>Eukaryota</taxon>
        <taxon>Fungi</taxon>
        <taxon>Dikarya</taxon>
        <taxon>Ascomycota</taxon>
        <taxon>Pezizomycotina</taxon>
        <taxon>Sordariomycetes</taxon>
        <taxon>Sordariomycetidae</taxon>
        <taxon>Sordariales</taxon>
        <taxon>Chaetomiaceae</taxon>
        <taxon>Chaetomium</taxon>
    </lineage>
</organism>
<dbReference type="Pfam" id="PF13476">
    <property type="entry name" value="AAA_23"/>
    <property type="match status" value="1"/>
</dbReference>
<dbReference type="GO" id="GO:0006302">
    <property type="term" value="P:double-strand break repair"/>
    <property type="evidence" value="ECO:0007669"/>
    <property type="project" value="InterPro"/>
</dbReference>
<dbReference type="InterPro" id="IPR004843">
    <property type="entry name" value="Calcineurin-like_PHP"/>
</dbReference>
<accession>A0AAJ0H1S6</accession>
<feature type="coiled-coil region" evidence="1">
    <location>
        <begin position="647"/>
        <end position="755"/>
    </location>
</feature>
<dbReference type="Proteomes" id="UP001273166">
    <property type="component" value="Unassembled WGS sequence"/>
</dbReference>
<keyword evidence="6" id="KW-1185">Reference proteome</keyword>
<dbReference type="Pfam" id="PF00149">
    <property type="entry name" value="Metallophos"/>
    <property type="match status" value="1"/>
</dbReference>
<dbReference type="SUPFAM" id="SSF52540">
    <property type="entry name" value="P-loop containing nucleoside triphosphate hydrolases"/>
    <property type="match status" value="1"/>
</dbReference>
<keyword evidence="5" id="KW-0378">Hydrolase</keyword>
<evidence type="ECO:0000259" key="3">
    <source>
        <dbReference type="Pfam" id="PF00149"/>
    </source>
</evidence>
<dbReference type="GO" id="GO:0003677">
    <property type="term" value="F:DNA binding"/>
    <property type="evidence" value="ECO:0007669"/>
    <property type="project" value="UniProtKB-ARBA"/>
</dbReference>
<dbReference type="CDD" id="cd00838">
    <property type="entry name" value="MPP_superfamily"/>
    <property type="match status" value="1"/>
</dbReference>
<gene>
    <name evidence="5" type="ORF">B0T15DRAFT_26647</name>
</gene>
<feature type="domain" description="Calcineurin-like phosphoesterase" evidence="3">
    <location>
        <begin position="12"/>
        <end position="108"/>
    </location>
</feature>
<feature type="region of interest" description="Disordered" evidence="2">
    <location>
        <begin position="344"/>
        <end position="377"/>
    </location>
</feature>
<protein>
    <submittedName>
        <fullName evidence="5">P-loop containing nucleoside triphosphate hydrolase protein</fullName>
    </submittedName>
</protein>
<dbReference type="SUPFAM" id="SSF56300">
    <property type="entry name" value="Metallo-dependent phosphatases"/>
    <property type="match status" value="1"/>
</dbReference>
<dbReference type="Gene3D" id="3.60.21.10">
    <property type="match status" value="1"/>
</dbReference>
<dbReference type="GeneID" id="87882239"/>
<sequence>MRRPSAGTVRWLLFSDLHFKHHDLDRVRQTAQWIVAEAERNQVRRAVVCGDLLTSRTMQPTHVLSACYRFISLLSDVVPRVHIVLGNHDLAYRRDYQTTALDALTIKRLAPYVSLHSVVARDEWDGRRVLLLPFREEQNELTDAVAALSPDEANRTVAFAHLAINKAITQRYVVGAGVDSPRAANSITHRGLTGPGRFASLARTFTGHFHSHQTIAQEQSDSNKADLRGSVTYLGSPLQLNWADLYDEQRGVVLLDPETLEHELLINPHAVGYTTADLQQVLGGQVDEGAVTDKHVMLTGKLTHLRYVTARDKLLSLGVRSVRKWTPMGLALHAGRSSFGGLGASVPASDAAVQPSEEPTRDETGLATTTDGVSGSDPAAELRAERLDLAAEVREFVESLDLDESLLLRRDELVRVGQRMVHASREIADQDDEAKVNHQDFLDRSSQAVGTRTATELAGPSTHVFVAEPRALTITNFLGVQSTIVIDFRQDLSRGLAFLVGDNGSGKSTLVEAMAWCQFGRCVRGGMAANAVVNDSVGKNCSVELEFANGYTITRYRKHKVHKNRVVVSLHGEQQPQFEHPDARTTQAAINELLGADYDTYISTVVLSQENAASFLNSTPAQRRDLIEGLLGLSMLDQCGQVSRLLLKDIDADANKLEGKLEGLIRTMEDNERRLKDLHRTQKRLEREAEEAVASLEAAGQDHGSNGGQALELNMGLRVEISALQNQIHTEQENLQRLKASYAQMQEEKHEEKHVESTSWLGRRQRQLSQRLEAMAAAHPIGLRKLFHAMETSILRFLLMAVGSLLRIFGVPEDGSRAISAQKNHNQEAAIDSLRQDIEKSALRLQSLKHEEKRSVEYAVTLNEQLAQAIRAQKACEALQQQVTIKQRDAATYKLLAETEQSSLHSLRSERDALATKLQEVAANRELFAFWSSALAKRTRRASSSSSPSSTAKATTNFREHILKRSLSELNALLAQVLTVLYEDTRHAHMATGMLRSLFDSDESADITINDTSSSLSGSVLDPTLAVHPSLAYSKRSSGERKRVDLALFFALLQLARARSAHRAHYVLVDEVFDNLDKAGQAAVVRWCGAMSQSVVGWIVVITHSQFLVERDPRDDASKALVVEARMGQAGTELFVNGRRIGVD</sequence>
<dbReference type="Gene3D" id="3.40.50.300">
    <property type="entry name" value="P-loop containing nucleotide triphosphate hydrolases"/>
    <property type="match status" value="2"/>
</dbReference>
<evidence type="ECO:0000256" key="2">
    <source>
        <dbReference type="SAM" id="MobiDB-lite"/>
    </source>
</evidence>